<feature type="domain" description="SnoaL-like" evidence="1">
    <location>
        <begin position="9"/>
        <end position="102"/>
    </location>
</feature>
<accession>A0ABX0JHM3</accession>
<evidence type="ECO:0000313" key="3">
    <source>
        <dbReference type="Proteomes" id="UP000635278"/>
    </source>
</evidence>
<sequence>MNTAHVNPYLAAMDARQADGLAEHLSDEVVLLSPFVAEPFVGKDAVVNVLRLLLTNVDEFATTAVISGDQRAAVILRIRVGDVEVTGVDDMSINEEGLITRMSVQWRPLANIVAIQQKLAPVIGVAPLQLVPVSE</sequence>
<dbReference type="InterPro" id="IPR037401">
    <property type="entry name" value="SnoaL-like"/>
</dbReference>
<name>A0ABX0JHM3_9PROT</name>
<protein>
    <recommendedName>
        <fullName evidence="1">SnoaL-like domain-containing protein</fullName>
    </recommendedName>
</protein>
<organism evidence="2 3">
    <name type="scientific">Acetobacter musti</name>
    <dbReference type="NCBI Taxonomy" id="864732"/>
    <lineage>
        <taxon>Bacteria</taxon>
        <taxon>Pseudomonadati</taxon>
        <taxon>Pseudomonadota</taxon>
        <taxon>Alphaproteobacteria</taxon>
        <taxon>Acetobacterales</taxon>
        <taxon>Acetobacteraceae</taxon>
        <taxon>Acetobacter</taxon>
    </lineage>
</organism>
<dbReference type="SUPFAM" id="SSF54427">
    <property type="entry name" value="NTF2-like"/>
    <property type="match status" value="1"/>
</dbReference>
<dbReference type="Gene3D" id="3.10.450.50">
    <property type="match status" value="1"/>
</dbReference>
<evidence type="ECO:0000259" key="1">
    <source>
        <dbReference type="Pfam" id="PF12680"/>
    </source>
</evidence>
<gene>
    <name evidence="2" type="ORF">GOB93_00875</name>
</gene>
<dbReference type="EMBL" id="WOTB01000001">
    <property type="protein sequence ID" value="NHN83198.1"/>
    <property type="molecule type" value="Genomic_DNA"/>
</dbReference>
<reference evidence="2 3" key="1">
    <citation type="journal article" date="2020" name="Int. J. Syst. Evol. Microbiol.">
        <title>Novel acetic acid bacteria from cider fermentations: Acetobacter conturbans sp. nov. and Acetobacter fallax sp. nov.</title>
        <authorList>
            <person name="Sombolestani A.S."/>
            <person name="Cleenwerck I."/>
            <person name="Cnockaert M."/>
            <person name="Borremans W."/>
            <person name="Wieme A.D."/>
            <person name="De Vuyst L."/>
            <person name="Vandamme P."/>
        </authorList>
    </citation>
    <scope>NUCLEOTIDE SEQUENCE [LARGE SCALE GENOMIC DNA]</scope>
    <source>
        <strain evidence="2 3">LMG 30640</strain>
    </source>
</reference>
<dbReference type="InterPro" id="IPR032710">
    <property type="entry name" value="NTF2-like_dom_sf"/>
</dbReference>
<evidence type="ECO:0000313" key="2">
    <source>
        <dbReference type="EMBL" id="NHN83198.1"/>
    </source>
</evidence>
<comment type="caution">
    <text evidence="2">The sequence shown here is derived from an EMBL/GenBank/DDBJ whole genome shotgun (WGS) entry which is preliminary data.</text>
</comment>
<dbReference type="Pfam" id="PF12680">
    <property type="entry name" value="SnoaL_2"/>
    <property type="match status" value="1"/>
</dbReference>
<dbReference type="RefSeq" id="WP_173581640.1">
    <property type="nucleotide sequence ID" value="NZ_WOTB01000001.1"/>
</dbReference>
<dbReference type="Proteomes" id="UP000635278">
    <property type="component" value="Unassembled WGS sequence"/>
</dbReference>
<keyword evidence="3" id="KW-1185">Reference proteome</keyword>
<proteinExistence type="predicted"/>